<evidence type="ECO:0000313" key="2">
    <source>
        <dbReference type="EMBL" id="AMD21214.1"/>
    </source>
</evidence>
<dbReference type="EMBL" id="CP014245">
    <property type="protein sequence ID" value="AMD21214.1"/>
    <property type="molecule type" value="Genomic_DNA"/>
</dbReference>
<feature type="compositionally biased region" description="Polar residues" evidence="1">
    <location>
        <begin position="479"/>
        <end position="492"/>
    </location>
</feature>
<gene>
    <name evidence="2" type="ORF">AW171_hschr53149</name>
</gene>
<feature type="compositionally biased region" description="Low complexity" evidence="1">
    <location>
        <begin position="420"/>
        <end position="447"/>
    </location>
</feature>
<name>A0A0X8HTK7_9SACH</name>
<feature type="region of interest" description="Disordered" evidence="1">
    <location>
        <begin position="1"/>
        <end position="96"/>
    </location>
</feature>
<feature type="compositionally biased region" description="Polar residues" evidence="1">
    <location>
        <begin position="566"/>
        <end position="602"/>
    </location>
</feature>
<dbReference type="AlphaFoldDB" id="A0A0X8HTK7"/>
<evidence type="ECO:0000313" key="3">
    <source>
        <dbReference type="Proteomes" id="UP000243052"/>
    </source>
</evidence>
<feature type="compositionally biased region" description="Polar residues" evidence="1">
    <location>
        <begin position="619"/>
        <end position="657"/>
    </location>
</feature>
<dbReference type="STRING" id="45286.A0A0X8HTK7"/>
<sequence>MSFDWLTIPGLQVDSESQESSERPPPPIPNLSFNFNEDSNSIGNDTRHPSEQSDSVEGENPPPLPSRSHLQAEVMHESSSMNSLYDSKKANNNINANNSDTQLVAYTETKEDMMVPLSLSSSMLDEQEYKTYKRWYNMLVSKRRGQNIQLDHIFSFLGNFHLTDLIKERVRYIFRSCQHSVNIAQFFAIMRVISHSLHDSRLPTRQNIVEKAPVPTPRSILSSEAGHETYEEVEADPRSEIDNKVDFDSFASLLLTGKSVRKNIRRKINKKSGKVKKVAFSDNLVTFHEEYRLEDEGIYGDFKEVEDNNEEDSETAGPLDYSLPMEKLLKKLSARKHHNSALVSEPAPQPETAEEREVLADMHDSLNRFKQIQTVDNVTLGDFSSQFRAYIAGTHSDSTSSDPQVEEIATDVNEKNGMYSPSQRPIQVQRQQQSSQQSSQQQQLNSSPFPPPPVAQQYPQQAPTSYQSHYSMQPPEYAQHSSQATPVNSSRSPEPRMPFMQDHKEEERPAAHTTVLEPLRPTATGSANRLFRSQMESIMPINAKLPAAQPPVQPPSRQVPEITVMRPTTESSSDSKQYTMHPQYPPMQSQPTPLLSSNSAVSTPSLTVQDVDYIPSRPYQQRSPYQLQSSPQTPVRTLNSSPYHLSPSHTGIVSSGPQPGKYFRHNITPSDLSPQHNALATYQPPSVQQSAYLMTRKQPQYNQIQQPMQSTSLLSVPPEKTYNSSYLAPNQAYSRQQLPQQNTLQFQGRTLPPSYSQTPGYLNDLKALQDQVNEIHRSYNRR</sequence>
<feature type="compositionally biased region" description="Polar residues" evidence="1">
    <location>
        <begin position="33"/>
        <end position="44"/>
    </location>
</feature>
<feature type="compositionally biased region" description="Basic and acidic residues" evidence="1">
    <location>
        <begin position="501"/>
        <end position="510"/>
    </location>
</feature>
<feature type="region of interest" description="Disordered" evidence="1">
    <location>
        <begin position="619"/>
        <end position="659"/>
    </location>
</feature>
<organism evidence="2 3">
    <name type="scientific">Eremothecium sinecaudum</name>
    <dbReference type="NCBI Taxonomy" id="45286"/>
    <lineage>
        <taxon>Eukaryota</taxon>
        <taxon>Fungi</taxon>
        <taxon>Dikarya</taxon>
        <taxon>Ascomycota</taxon>
        <taxon>Saccharomycotina</taxon>
        <taxon>Saccharomycetes</taxon>
        <taxon>Saccharomycetales</taxon>
        <taxon>Saccharomycetaceae</taxon>
        <taxon>Eremothecium</taxon>
    </lineage>
</organism>
<feature type="compositionally biased region" description="Polar residues" evidence="1">
    <location>
        <begin position="462"/>
        <end position="471"/>
    </location>
</feature>
<dbReference type="GeneID" id="28724492"/>
<proteinExistence type="predicted"/>
<protein>
    <submittedName>
        <fullName evidence="2">HEL066Cp</fullName>
    </submittedName>
</protein>
<accession>A0A0X8HTK7</accession>
<dbReference type="OrthoDB" id="2553626at2759"/>
<feature type="region of interest" description="Disordered" evidence="1">
    <location>
        <begin position="414"/>
        <end position="523"/>
    </location>
</feature>
<dbReference type="Proteomes" id="UP000243052">
    <property type="component" value="Chromosome v"/>
</dbReference>
<feature type="region of interest" description="Disordered" evidence="1">
    <location>
        <begin position="546"/>
        <end position="602"/>
    </location>
</feature>
<reference evidence="2 3" key="1">
    <citation type="submission" date="2016-01" db="EMBL/GenBank/DDBJ databases">
        <title>Genome sequence of the yeast Holleya sinecauda.</title>
        <authorList>
            <person name="Dietrich F.S."/>
        </authorList>
    </citation>
    <scope>NUCLEOTIDE SEQUENCE [LARGE SCALE GENOMIC DNA]</scope>
    <source>
        <strain evidence="2 3">ATCC 58844</strain>
    </source>
</reference>
<evidence type="ECO:0000256" key="1">
    <source>
        <dbReference type="SAM" id="MobiDB-lite"/>
    </source>
</evidence>
<dbReference type="RefSeq" id="XP_017988210.1">
    <property type="nucleotide sequence ID" value="XM_018132509.1"/>
</dbReference>
<keyword evidence="3" id="KW-1185">Reference proteome</keyword>